<dbReference type="EMBL" id="LJGZ01000100">
    <property type="protein sequence ID" value="OEV16938.1"/>
    <property type="molecule type" value="Genomic_DNA"/>
</dbReference>
<dbReference type="AlphaFoldDB" id="A0A1E7LL73"/>
<dbReference type="Proteomes" id="UP000175971">
    <property type="component" value="Unassembled WGS sequence"/>
</dbReference>
<reference evidence="2 3" key="1">
    <citation type="journal article" date="2016" name="Front. Microbiol.">
        <title>Comparative Genomics Analysis of Streptomyces Species Reveals Their Adaptation to the Marine Environment and Their Diversity at the Genomic Level.</title>
        <authorList>
            <person name="Tian X."/>
            <person name="Zhang Z."/>
            <person name="Yang T."/>
            <person name="Chen M."/>
            <person name="Li J."/>
            <person name="Chen F."/>
            <person name="Yang J."/>
            <person name="Li W."/>
            <person name="Zhang B."/>
            <person name="Zhang Z."/>
            <person name="Wu J."/>
            <person name="Zhang C."/>
            <person name="Long L."/>
            <person name="Xiao J."/>
        </authorList>
    </citation>
    <scope>NUCLEOTIDE SEQUENCE [LARGE SCALE GENOMIC DNA]</scope>
    <source>
        <strain evidence="2 3">SCSIO M10372</strain>
    </source>
</reference>
<feature type="transmembrane region" description="Helical" evidence="1">
    <location>
        <begin position="18"/>
        <end position="36"/>
    </location>
</feature>
<keyword evidence="1" id="KW-0472">Membrane</keyword>
<accession>A0A1E7LL73</accession>
<organism evidence="2 3">
    <name type="scientific">Streptomyces nanshensis</name>
    <dbReference type="NCBI Taxonomy" id="518642"/>
    <lineage>
        <taxon>Bacteria</taxon>
        <taxon>Bacillati</taxon>
        <taxon>Actinomycetota</taxon>
        <taxon>Actinomycetes</taxon>
        <taxon>Kitasatosporales</taxon>
        <taxon>Streptomycetaceae</taxon>
        <taxon>Streptomyces</taxon>
    </lineage>
</organism>
<protein>
    <submittedName>
        <fullName evidence="2">Uncharacterized protein</fullName>
    </submittedName>
</protein>
<keyword evidence="3" id="KW-1185">Reference proteome</keyword>
<keyword evidence="1" id="KW-0812">Transmembrane</keyword>
<gene>
    <name evidence="2" type="ORF">AN221_30200</name>
</gene>
<dbReference type="OrthoDB" id="4179541at2"/>
<keyword evidence="1" id="KW-1133">Transmembrane helix</keyword>
<name>A0A1E7LL73_9ACTN</name>
<dbReference type="PATRIC" id="fig|518642.7.peg.6959"/>
<evidence type="ECO:0000313" key="2">
    <source>
        <dbReference type="EMBL" id="OEV16938.1"/>
    </source>
</evidence>
<evidence type="ECO:0000313" key="3">
    <source>
        <dbReference type="Proteomes" id="UP000175971"/>
    </source>
</evidence>
<feature type="transmembrane region" description="Helical" evidence="1">
    <location>
        <begin position="63"/>
        <end position="81"/>
    </location>
</feature>
<sequence length="267" mass="28013">MIMLSVDPVSRSYADGQAVGQLLGLAVLLVVVWVATRAWRRGPAPDGPDDVERTTAIAVRRGNIVRGALLFIAAAGLIGVFTGKGYQPAAEAAPSAQEPVAQSPSATTGPAAIKRVIDAAPRVGEYRLHTGAEAAEYERLAPGKPGQGKRWFYDGPGKGPVDALLQINATEWDASLPATSSPEAMWDELLEFFAGAGASQVTDFEAGPWGGQLGCGFVTTDGGRQILCAWIDSDTRGQLGLLDEGGLPRAAKIALEFRTASEKRADQ</sequence>
<proteinExistence type="predicted"/>
<comment type="caution">
    <text evidence="2">The sequence shown here is derived from an EMBL/GenBank/DDBJ whole genome shotgun (WGS) entry which is preliminary data.</text>
</comment>
<dbReference type="RefSeq" id="WP_070203512.1">
    <property type="nucleotide sequence ID" value="NZ_LJGZ01000100.1"/>
</dbReference>
<evidence type="ECO:0000256" key="1">
    <source>
        <dbReference type="SAM" id="Phobius"/>
    </source>
</evidence>